<dbReference type="GO" id="GO:0015171">
    <property type="term" value="F:amino acid transmembrane transporter activity"/>
    <property type="evidence" value="ECO:0007669"/>
    <property type="project" value="TreeGrafter"/>
</dbReference>
<keyword evidence="2" id="KW-1003">Cell membrane</keyword>
<dbReference type="Pfam" id="PF01810">
    <property type="entry name" value="LysE"/>
    <property type="match status" value="1"/>
</dbReference>
<name>A0A9D9EHG9_9BACT</name>
<gene>
    <name evidence="7" type="ORF">IAC32_01800</name>
</gene>
<keyword evidence="5 6" id="KW-0472">Membrane</keyword>
<comment type="subcellular location">
    <subcellularLocation>
        <location evidence="1">Cell membrane</location>
        <topology evidence="1">Multi-pass membrane protein</topology>
    </subcellularLocation>
</comment>
<dbReference type="AlphaFoldDB" id="A0A9D9EHG9"/>
<accession>A0A9D9EHG9</accession>
<dbReference type="PANTHER" id="PTHR30086">
    <property type="entry name" value="ARGININE EXPORTER PROTEIN ARGO"/>
    <property type="match status" value="1"/>
</dbReference>
<feature type="transmembrane region" description="Helical" evidence="6">
    <location>
        <begin position="148"/>
        <end position="172"/>
    </location>
</feature>
<dbReference type="EMBL" id="JADIMR010000027">
    <property type="protein sequence ID" value="MBO8446465.1"/>
    <property type="molecule type" value="Genomic_DNA"/>
</dbReference>
<reference evidence="7" key="2">
    <citation type="journal article" date="2021" name="PeerJ">
        <title>Extensive microbial diversity within the chicken gut microbiome revealed by metagenomics and culture.</title>
        <authorList>
            <person name="Gilroy R."/>
            <person name="Ravi A."/>
            <person name="Getino M."/>
            <person name="Pursley I."/>
            <person name="Horton D.L."/>
            <person name="Alikhan N.F."/>
            <person name="Baker D."/>
            <person name="Gharbi K."/>
            <person name="Hall N."/>
            <person name="Watson M."/>
            <person name="Adriaenssens E.M."/>
            <person name="Foster-Nyarko E."/>
            <person name="Jarju S."/>
            <person name="Secka A."/>
            <person name="Antonio M."/>
            <person name="Oren A."/>
            <person name="Chaudhuri R.R."/>
            <person name="La Ragione R."/>
            <person name="Hildebrand F."/>
            <person name="Pallen M.J."/>
        </authorList>
    </citation>
    <scope>NUCLEOTIDE SEQUENCE</scope>
    <source>
        <strain evidence="7">D3-1215</strain>
    </source>
</reference>
<keyword evidence="4 6" id="KW-1133">Transmembrane helix</keyword>
<evidence type="ECO:0000256" key="5">
    <source>
        <dbReference type="ARBA" id="ARBA00023136"/>
    </source>
</evidence>
<evidence type="ECO:0000256" key="6">
    <source>
        <dbReference type="SAM" id="Phobius"/>
    </source>
</evidence>
<evidence type="ECO:0000313" key="7">
    <source>
        <dbReference type="EMBL" id="MBO8446465.1"/>
    </source>
</evidence>
<proteinExistence type="predicted"/>
<comment type="caution">
    <text evidence="7">The sequence shown here is derived from an EMBL/GenBank/DDBJ whole genome shotgun (WGS) entry which is preliminary data.</text>
</comment>
<feature type="transmembrane region" description="Helical" evidence="6">
    <location>
        <begin position="6"/>
        <end position="27"/>
    </location>
</feature>
<dbReference type="Proteomes" id="UP000823637">
    <property type="component" value="Unassembled WGS sequence"/>
</dbReference>
<protein>
    <submittedName>
        <fullName evidence="7">LysE family transporter</fullName>
    </submittedName>
</protein>
<feature type="transmembrane region" description="Helical" evidence="6">
    <location>
        <begin position="72"/>
        <end position="91"/>
    </location>
</feature>
<sequence>MFEAIYKGFLIGLCTSIPVGPIAILCIQRTLHKGRWHGFFSGLGAATSDFLYALVALLGLSFVMDFVRSHELVIQIVGSVVIMGFGAHIFFQNPSKQLKKNNQAKNTYHQDYISALGLTITNPLMIFLFLGLFAQFSFVSAESSTASVIFGMMSVFIGSATWWFLLTFIADLFKSRLNIRGLRFLNKIAGSLIAVIALAGLILSLTGNSLSSNL</sequence>
<dbReference type="GO" id="GO:0005886">
    <property type="term" value="C:plasma membrane"/>
    <property type="evidence" value="ECO:0007669"/>
    <property type="project" value="UniProtKB-SubCell"/>
</dbReference>
<evidence type="ECO:0000256" key="3">
    <source>
        <dbReference type="ARBA" id="ARBA00022692"/>
    </source>
</evidence>
<keyword evidence="3 6" id="KW-0812">Transmembrane</keyword>
<dbReference type="InterPro" id="IPR001123">
    <property type="entry name" value="LeuE-type"/>
</dbReference>
<feature type="transmembrane region" description="Helical" evidence="6">
    <location>
        <begin position="39"/>
        <end position="60"/>
    </location>
</feature>
<reference evidence="7" key="1">
    <citation type="submission" date="2020-10" db="EMBL/GenBank/DDBJ databases">
        <authorList>
            <person name="Gilroy R."/>
        </authorList>
    </citation>
    <scope>NUCLEOTIDE SEQUENCE</scope>
    <source>
        <strain evidence="7">D3-1215</strain>
    </source>
</reference>
<evidence type="ECO:0000256" key="2">
    <source>
        <dbReference type="ARBA" id="ARBA00022475"/>
    </source>
</evidence>
<evidence type="ECO:0000256" key="1">
    <source>
        <dbReference type="ARBA" id="ARBA00004651"/>
    </source>
</evidence>
<feature type="transmembrane region" description="Helical" evidence="6">
    <location>
        <begin position="184"/>
        <end position="205"/>
    </location>
</feature>
<organism evidence="7 8">
    <name type="scientific">Candidatus Enterocola intestinipullorum</name>
    <dbReference type="NCBI Taxonomy" id="2840783"/>
    <lineage>
        <taxon>Bacteria</taxon>
        <taxon>Pseudomonadati</taxon>
        <taxon>Bacteroidota</taxon>
        <taxon>Bacteroidia</taxon>
        <taxon>Bacteroidales</taxon>
        <taxon>Candidatus Enterocola</taxon>
    </lineage>
</organism>
<evidence type="ECO:0000313" key="8">
    <source>
        <dbReference type="Proteomes" id="UP000823637"/>
    </source>
</evidence>
<dbReference type="PANTHER" id="PTHR30086:SF20">
    <property type="entry name" value="ARGININE EXPORTER PROTEIN ARGO-RELATED"/>
    <property type="match status" value="1"/>
</dbReference>
<evidence type="ECO:0000256" key="4">
    <source>
        <dbReference type="ARBA" id="ARBA00022989"/>
    </source>
</evidence>
<feature type="transmembrane region" description="Helical" evidence="6">
    <location>
        <begin position="112"/>
        <end position="136"/>
    </location>
</feature>